<dbReference type="EMBL" id="CP006990">
    <property type="protein sequence ID" value="AIC31178.1"/>
    <property type="molecule type" value="Genomic_DNA"/>
</dbReference>
<dbReference type="OrthoDB" id="1523296at2"/>
<proteinExistence type="predicted"/>
<dbReference type="RefSeq" id="WP_040142477.1">
    <property type="nucleotide sequence ID" value="NZ_CP006990.1"/>
</dbReference>
<dbReference type="Pfam" id="PF06996">
    <property type="entry name" value="T6SS_TssG"/>
    <property type="match status" value="1"/>
</dbReference>
<dbReference type="PANTHER" id="PTHR35564:SF4">
    <property type="entry name" value="CYTOPLASMIC PROTEIN"/>
    <property type="match status" value="1"/>
</dbReference>
<dbReference type="HOGENOM" id="CLU_048238_4_0_5"/>
<dbReference type="Proteomes" id="UP000027180">
    <property type="component" value="Plasmid pRetIE4771d"/>
</dbReference>
<dbReference type="KEGG" id="rei:IE4771_PD00624"/>
<geneLocation type="plasmid" evidence="1 2">
    <name>pRetIE4771d</name>
</geneLocation>
<evidence type="ECO:0000313" key="2">
    <source>
        <dbReference type="Proteomes" id="UP000027180"/>
    </source>
</evidence>
<keyword evidence="1" id="KW-0614">Plasmid</keyword>
<organism evidence="1 2">
    <name type="scientific">Rhizobium etli bv. mimosae str. IE4771</name>
    <dbReference type="NCBI Taxonomy" id="1432050"/>
    <lineage>
        <taxon>Bacteria</taxon>
        <taxon>Pseudomonadati</taxon>
        <taxon>Pseudomonadota</taxon>
        <taxon>Alphaproteobacteria</taxon>
        <taxon>Hyphomicrobiales</taxon>
        <taxon>Rhizobiaceae</taxon>
        <taxon>Rhizobium/Agrobacterium group</taxon>
        <taxon>Rhizobium</taxon>
    </lineage>
</organism>
<reference evidence="1 2" key="1">
    <citation type="submission" date="2013-12" db="EMBL/GenBank/DDBJ databases">
        <title>Complete genome sequence of Rhizobium etli bv. mimosae IE4771.</title>
        <authorList>
            <person name="Bustos P."/>
            <person name="Santamaria R.I."/>
            <person name="Lozano L."/>
            <person name="Ormeno-Orrillo E."/>
            <person name="Rogel M.A."/>
            <person name="Romero D."/>
            <person name="Cevallos M.A."/>
            <person name="Martinez-Romero E."/>
            <person name="Gonzalez V."/>
        </authorList>
    </citation>
    <scope>NUCLEOTIDE SEQUENCE [LARGE SCALE GENOMIC DNA]</scope>
    <source>
        <strain evidence="1 2">IE4771</strain>
        <plasmid evidence="2">Plasmid pRetIE4771d</plasmid>
    </source>
</reference>
<gene>
    <name evidence="1" type="ORF">IE4771_PD00624</name>
</gene>
<evidence type="ECO:0000313" key="1">
    <source>
        <dbReference type="EMBL" id="AIC31178.1"/>
    </source>
</evidence>
<name>A0A060I8A3_RHIET</name>
<dbReference type="NCBIfam" id="TIGR03347">
    <property type="entry name" value="VI_chp_1"/>
    <property type="match status" value="1"/>
</dbReference>
<protein>
    <submittedName>
        <fullName evidence="1">Type VI secretion system-associated protein</fullName>
    </submittedName>
</protein>
<dbReference type="InterPro" id="IPR010732">
    <property type="entry name" value="T6SS_TssG-like"/>
</dbReference>
<dbReference type="PANTHER" id="PTHR35564">
    <property type="match status" value="1"/>
</dbReference>
<dbReference type="AlphaFoldDB" id="A0A060I8A3"/>
<accession>A0A060I8A3</accession>
<sequence>MADNAGQPLPDLKNDAVRSAEQFDFFELLRRLENADSIFGQAGPPHREPARLGQHIRLGFAVQDIAKLEPSTETAPARVTVATIGLLGPEGPMPLYLTRWVLDRLSQRWFAGADMREVSDTTFVDFVNVLQHRMIALFYRAWADAHPAVQIERAEGGRIRAMASAMAGIGLRGRTDRQPTAIDMTKLAHAAALAHQVDGPERLTQFLGDHFKVPFRLREFVGVWMDIPQRIQSRLAGGYAQLCRSATIGPRTFQRQQRIELSVGPLTLGDYAAFLPGSERRTTLQTAIRDLVGNGLDVDVRLVLRRDEVPAAQLGKARLGHIAWLAPKPDRGDAADLCMRTLVGFRPEIAEAAAWP</sequence>